<organism evidence="2 3">
    <name type="scientific">Punica granatum</name>
    <name type="common">Pomegranate</name>
    <dbReference type="NCBI Taxonomy" id="22663"/>
    <lineage>
        <taxon>Eukaryota</taxon>
        <taxon>Viridiplantae</taxon>
        <taxon>Streptophyta</taxon>
        <taxon>Embryophyta</taxon>
        <taxon>Tracheophyta</taxon>
        <taxon>Spermatophyta</taxon>
        <taxon>Magnoliopsida</taxon>
        <taxon>eudicotyledons</taxon>
        <taxon>Gunneridae</taxon>
        <taxon>Pentapetalae</taxon>
        <taxon>rosids</taxon>
        <taxon>malvids</taxon>
        <taxon>Myrtales</taxon>
        <taxon>Lythraceae</taxon>
        <taxon>Punica</taxon>
    </lineage>
</organism>
<feature type="compositionally biased region" description="Pro residues" evidence="1">
    <location>
        <begin position="81"/>
        <end position="95"/>
    </location>
</feature>
<evidence type="ECO:0000256" key="1">
    <source>
        <dbReference type="SAM" id="MobiDB-lite"/>
    </source>
</evidence>
<evidence type="ECO:0000313" key="3">
    <source>
        <dbReference type="Proteomes" id="UP000233551"/>
    </source>
</evidence>
<dbReference type="AlphaFoldDB" id="A0A2I0HJB2"/>
<keyword evidence="3" id="KW-1185">Reference proteome</keyword>
<feature type="region of interest" description="Disordered" evidence="1">
    <location>
        <begin position="1"/>
        <end position="28"/>
    </location>
</feature>
<feature type="region of interest" description="Disordered" evidence="1">
    <location>
        <begin position="76"/>
        <end position="101"/>
    </location>
</feature>
<proteinExistence type="predicted"/>
<name>A0A2I0HJB2_PUNGR</name>
<accession>A0A2I0HJB2</accession>
<gene>
    <name evidence="2" type="ORF">CRG98_047817</name>
</gene>
<dbReference type="Proteomes" id="UP000233551">
    <property type="component" value="Unassembled WGS sequence"/>
</dbReference>
<dbReference type="EMBL" id="PGOL01008354">
    <property type="protein sequence ID" value="PKI31792.1"/>
    <property type="molecule type" value="Genomic_DNA"/>
</dbReference>
<sequence>LSARPRRQKKIGSSFDRDSLSSSTDTNGRQLDLFGWLTLSHSSLISPKRKISTPLLPPVPSARLIGFFPRFPQLPVRSPAQPSPPLPDARPPEPPFFSLCV</sequence>
<feature type="non-terminal residue" evidence="2">
    <location>
        <position position="1"/>
    </location>
</feature>
<comment type="caution">
    <text evidence="2">The sequence shown here is derived from an EMBL/GenBank/DDBJ whole genome shotgun (WGS) entry which is preliminary data.</text>
</comment>
<feature type="compositionally biased region" description="Basic residues" evidence="1">
    <location>
        <begin position="1"/>
        <end position="10"/>
    </location>
</feature>
<evidence type="ECO:0000313" key="2">
    <source>
        <dbReference type="EMBL" id="PKI31792.1"/>
    </source>
</evidence>
<protein>
    <submittedName>
        <fullName evidence="2">Uncharacterized protein</fullName>
    </submittedName>
</protein>
<reference evidence="2 3" key="1">
    <citation type="submission" date="2017-11" db="EMBL/GenBank/DDBJ databases">
        <title>De-novo sequencing of pomegranate (Punica granatum L.) genome.</title>
        <authorList>
            <person name="Akparov Z."/>
            <person name="Amiraslanov A."/>
            <person name="Hajiyeva S."/>
            <person name="Abbasov M."/>
            <person name="Kaur K."/>
            <person name="Hamwieh A."/>
            <person name="Solovyev V."/>
            <person name="Salamov A."/>
            <person name="Braich B."/>
            <person name="Kosarev P."/>
            <person name="Mahmoud A."/>
            <person name="Hajiyev E."/>
            <person name="Babayeva S."/>
            <person name="Izzatullayeva V."/>
            <person name="Mammadov A."/>
            <person name="Mammadov A."/>
            <person name="Sharifova S."/>
            <person name="Ojaghi J."/>
            <person name="Eynullazada K."/>
            <person name="Bayramov B."/>
            <person name="Abdulazimova A."/>
            <person name="Shahmuradov I."/>
        </authorList>
    </citation>
    <scope>NUCLEOTIDE SEQUENCE [LARGE SCALE GENOMIC DNA]</scope>
    <source>
        <strain evidence="3">cv. AG2017</strain>
        <tissue evidence="2">Leaf</tissue>
    </source>
</reference>